<dbReference type="Proteomes" id="UP000177583">
    <property type="component" value="Unassembled WGS sequence"/>
</dbReference>
<dbReference type="SUPFAM" id="SSF48019">
    <property type="entry name" value="post-AAA+ oligomerization domain-like"/>
    <property type="match status" value="1"/>
</dbReference>
<dbReference type="InterPro" id="IPR027417">
    <property type="entry name" value="P-loop_NTPase"/>
</dbReference>
<dbReference type="Pfam" id="PF12169">
    <property type="entry name" value="DNA_pol3_gamma3"/>
    <property type="match status" value="1"/>
</dbReference>
<dbReference type="GO" id="GO:0006261">
    <property type="term" value="P:DNA-templated DNA replication"/>
    <property type="evidence" value="ECO:0007669"/>
    <property type="project" value="TreeGrafter"/>
</dbReference>
<dbReference type="SMART" id="SM00382">
    <property type="entry name" value="AAA"/>
    <property type="match status" value="1"/>
</dbReference>
<dbReference type="Gene3D" id="1.10.8.60">
    <property type="match status" value="1"/>
</dbReference>
<dbReference type="AlphaFoldDB" id="A0A1F6GVI5"/>
<evidence type="ECO:0000313" key="14">
    <source>
        <dbReference type="EMBL" id="OGH02147.1"/>
    </source>
</evidence>
<organism evidence="14 15">
    <name type="scientific">Candidatus Lambdaproteobacteria bacterium RIFOXYD2_FULL_56_26</name>
    <dbReference type="NCBI Taxonomy" id="1817773"/>
    <lineage>
        <taxon>Bacteria</taxon>
        <taxon>Pseudomonadati</taxon>
        <taxon>Pseudomonadota</taxon>
        <taxon>Candidatus Lambdaproteobacteria</taxon>
    </lineage>
</organism>
<dbReference type="PRINTS" id="PR00300">
    <property type="entry name" value="CLPPROTEASEA"/>
</dbReference>
<dbReference type="Pfam" id="PF13177">
    <property type="entry name" value="DNA_pol3_delta2"/>
    <property type="match status" value="1"/>
</dbReference>
<dbReference type="GO" id="GO:0005524">
    <property type="term" value="F:ATP binding"/>
    <property type="evidence" value="ECO:0007669"/>
    <property type="project" value="UniProtKB-KW"/>
</dbReference>
<feature type="region of interest" description="Disordered" evidence="12">
    <location>
        <begin position="547"/>
        <end position="644"/>
    </location>
</feature>
<sequence length="802" mass="87318">MSYLVLARKLRPQRFVDLIGQEAIHQTLINAIKTGRVAHAFLFTGPRGTGKTSCARILTKALNCANPQEFEPCNRCESCLEINQGISADVMEIDAASNRGIEHIRELRESVKFSPSKGQYKTYIIDEVHMLTTESFNALLKTLEEPPSHVKFILATTDPHKIPSTVVSRCQRFDFCYIPQTKMVGYLEEVSAQEGIKISPNSLRLIARASVGGMRDALTTLDMLVSFSGTQVEEASVVTLLGLGGAQEMDRMVEALVHKDLGQVLASLENQLKKGRSLDRLLSELMTAVKDLSLVKELPPDKLGWRELLPEQMVLYQKLAESCTTAGLQQVFQILLETEHQIRRSSQAVLALEMALVKICRLAQVRGLAEILGLMGEAKAGKRRTSEPAPTAPATPAVPEPNQALAEPVVQTPAPEPVSTLPEPPDREELEALSQMEPPEEPLELEEPEDSEPSVQETWEAPSSAGEVLSPAPPLRSVSPPPARNPEPLVAPVLPPVPERPPLGATNPEPPAVPAPAAPSPVAALVGAPAQTVAATAARVSPLPEAAPFWASDEEETQAFEPSLAGPLAPPAPVGKDLWEEDDGDYDPSPEEMEGLDPTPPKRARAEDWAEEEDELRGEEPTEPDDREAGPDPRPPLVEAVDLEQETEFFPLPNGRDTPTLWAAVAVATEGEGDSNWPDFVARFAQMGSPNLVATLKASVALEFGPQKLVIGNQNPSLYTPEKREQLAGFARSYFGAAPKLEFVQSSEGQADSLRAKELLQRESELEQRKARAALDPQVTNLLEAFPDSKIKNFPELDLKED</sequence>
<keyword evidence="7" id="KW-0547">Nucleotide-binding</keyword>
<evidence type="ECO:0000256" key="2">
    <source>
        <dbReference type="ARBA" id="ARBA00012417"/>
    </source>
</evidence>
<keyword evidence="9" id="KW-0067">ATP-binding</keyword>
<proteinExistence type="inferred from homology"/>
<dbReference type="NCBIfam" id="NF004046">
    <property type="entry name" value="PRK05563.1"/>
    <property type="match status" value="1"/>
</dbReference>
<dbReference type="GO" id="GO:0003887">
    <property type="term" value="F:DNA-directed DNA polymerase activity"/>
    <property type="evidence" value="ECO:0007669"/>
    <property type="project" value="UniProtKB-KW"/>
</dbReference>
<gene>
    <name evidence="14" type="ORF">A2557_05155</name>
</gene>
<dbReference type="InterPro" id="IPR050238">
    <property type="entry name" value="DNA_Rep/Repair_Clamp_Loader"/>
</dbReference>
<comment type="caution">
    <text evidence="14">The sequence shown here is derived from an EMBL/GenBank/DDBJ whole genome shotgun (WGS) entry which is preliminary data.</text>
</comment>
<feature type="region of interest" description="Disordered" evidence="12">
    <location>
        <begin position="379"/>
        <end position="519"/>
    </location>
</feature>
<feature type="compositionally biased region" description="Acidic residues" evidence="12">
    <location>
        <begin position="438"/>
        <end position="452"/>
    </location>
</feature>
<dbReference type="NCBIfam" id="TIGR02397">
    <property type="entry name" value="dnaX_nterm"/>
    <property type="match status" value="1"/>
</dbReference>
<dbReference type="PANTHER" id="PTHR11669:SF0">
    <property type="entry name" value="PROTEIN STICHEL-LIKE 2"/>
    <property type="match status" value="1"/>
</dbReference>
<dbReference type="GO" id="GO:0003677">
    <property type="term" value="F:DNA binding"/>
    <property type="evidence" value="ECO:0007669"/>
    <property type="project" value="InterPro"/>
</dbReference>
<evidence type="ECO:0000256" key="10">
    <source>
        <dbReference type="ARBA" id="ARBA00022932"/>
    </source>
</evidence>
<accession>A0A1F6GVI5</accession>
<feature type="compositionally biased region" description="Pro residues" evidence="12">
    <location>
        <begin position="508"/>
        <end position="519"/>
    </location>
</feature>
<evidence type="ECO:0000256" key="4">
    <source>
        <dbReference type="ARBA" id="ARBA00022695"/>
    </source>
</evidence>
<evidence type="ECO:0000256" key="11">
    <source>
        <dbReference type="ARBA" id="ARBA00049244"/>
    </source>
</evidence>
<dbReference type="CDD" id="cd00009">
    <property type="entry name" value="AAA"/>
    <property type="match status" value="1"/>
</dbReference>
<evidence type="ECO:0000256" key="1">
    <source>
        <dbReference type="ARBA" id="ARBA00006360"/>
    </source>
</evidence>
<keyword evidence="4" id="KW-0548">Nucleotidyltransferase</keyword>
<dbReference type="PANTHER" id="PTHR11669">
    <property type="entry name" value="REPLICATION FACTOR C / DNA POLYMERASE III GAMMA-TAU SUBUNIT"/>
    <property type="match status" value="1"/>
</dbReference>
<dbReference type="Gene3D" id="1.20.272.10">
    <property type="match status" value="1"/>
</dbReference>
<feature type="compositionally biased region" description="Pro residues" evidence="12">
    <location>
        <begin position="471"/>
        <end position="485"/>
    </location>
</feature>
<dbReference type="CDD" id="cd18137">
    <property type="entry name" value="HLD_clamp_pol_III_gamma_tau"/>
    <property type="match status" value="1"/>
</dbReference>
<dbReference type="InterPro" id="IPR008921">
    <property type="entry name" value="DNA_pol3_clamp-load_cplx_C"/>
</dbReference>
<keyword evidence="5" id="KW-0235">DNA replication</keyword>
<evidence type="ECO:0000259" key="13">
    <source>
        <dbReference type="SMART" id="SM00382"/>
    </source>
</evidence>
<feature type="compositionally biased region" description="Acidic residues" evidence="12">
    <location>
        <begin position="609"/>
        <end position="626"/>
    </location>
</feature>
<evidence type="ECO:0000256" key="3">
    <source>
        <dbReference type="ARBA" id="ARBA00022679"/>
    </source>
</evidence>
<dbReference type="InterPro" id="IPR003593">
    <property type="entry name" value="AAA+_ATPase"/>
</dbReference>
<dbReference type="InterPro" id="IPR001270">
    <property type="entry name" value="ClpA/B"/>
</dbReference>
<feature type="compositionally biased region" description="Acidic residues" evidence="12">
    <location>
        <begin position="579"/>
        <end position="595"/>
    </location>
</feature>
<evidence type="ECO:0000256" key="12">
    <source>
        <dbReference type="SAM" id="MobiDB-lite"/>
    </source>
</evidence>
<comment type="catalytic activity">
    <reaction evidence="11">
        <text>DNA(n) + a 2'-deoxyribonucleoside 5'-triphosphate = DNA(n+1) + diphosphate</text>
        <dbReference type="Rhea" id="RHEA:22508"/>
        <dbReference type="Rhea" id="RHEA-COMP:17339"/>
        <dbReference type="Rhea" id="RHEA-COMP:17340"/>
        <dbReference type="ChEBI" id="CHEBI:33019"/>
        <dbReference type="ChEBI" id="CHEBI:61560"/>
        <dbReference type="ChEBI" id="CHEBI:173112"/>
        <dbReference type="EC" id="2.7.7.7"/>
    </reaction>
</comment>
<dbReference type="EMBL" id="MFNF01000024">
    <property type="protein sequence ID" value="OGH02147.1"/>
    <property type="molecule type" value="Genomic_DNA"/>
</dbReference>
<dbReference type="FunFam" id="3.40.50.300:FF:000014">
    <property type="entry name" value="DNA polymerase III subunit gamma/tau"/>
    <property type="match status" value="1"/>
</dbReference>
<name>A0A1F6GVI5_9PROT</name>
<dbReference type="InterPro" id="IPR045085">
    <property type="entry name" value="HLD_clamp_pol_III_gamma_tau"/>
</dbReference>
<reference evidence="14 15" key="1">
    <citation type="journal article" date="2016" name="Nat. Commun.">
        <title>Thousands of microbial genomes shed light on interconnected biogeochemical processes in an aquifer system.</title>
        <authorList>
            <person name="Anantharaman K."/>
            <person name="Brown C.T."/>
            <person name="Hug L.A."/>
            <person name="Sharon I."/>
            <person name="Castelle C.J."/>
            <person name="Probst A.J."/>
            <person name="Thomas B.C."/>
            <person name="Singh A."/>
            <person name="Wilkins M.J."/>
            <person name="Karaoz U."/>
            <person name="Brodie E.L."/>
            <person name="Williams K.H."/>
            <person name="Hubbard S.S."/>
            <person name="Banfield J.F."/>
        </authorList>
    </citation>
    <scope>NUCLEOTIDE SEQUENCE [LARGE SCALE GENOMIC DNA]</scope>
</reference>
<feature type="domain" description="AAA+ ATPase" evidence="13">
    <location>
        <begin position="37"/>
        <end position="179"/>
    </location>
</feature>
<dbReference type="Gene3D" id="3.40.50.300">
    <property type="entry name" value="P-loop containing nucleotide triphosphate hydrolases"/>
    <property type="match status" value="1"/>
</dbReference>
<dbReference type="Pfam" id="PF22608">
    <property type="entry name" value="DNAX_ATPase_lid"/>
    <property type="match status" value="1"/>
</dbReference>
<keyword evidence="8" id="KW-0862">Zinc</keyword>
<feature type="compositionally biased region" description="Pro residues" evidence="12">
    <location>
        <begin position="390"/>
        <end position="399"/>
    </location>
</feature>
<evidence type="ECO:0000256" key="7">
    <source>
        <dbReference type="ARBA" id="ARBA00022741"/>
    </source>
</evidence>
<evidence type="ECO:0000313" key="15">
    <source>
        <dbReference type="Proteomes" id="UP000177583"/>
    </source>
</evidence>
<keyword evidence="10" id="KW-0239">DNA-directed DNA polymerase</keyword>
<protein>
    <recommendedName>
        <fullName evidence="2">DNA-directed DNA polymerase</fullName>
        <ecNumber evidence="2">2.7.7.7</ecNumber>
    </recommendedName>
</protein>
<dbReference type="GO" id="GO:0046872">
    <property type="term" value="F:metal ion binding"/>
    <property type="evidence" value="ECO:0007669"/>
    <property type="project" value="UniProtKB-KW"/>
</dbReference>
<evidence type="ECO:0000256" key="8">
    <source>
        <dbReference type="ARBA" id="ARBA00022833"/>
    </source>
</evidence>
<evidence type="ECO:0000256" key="6">
    <source>
        <dbReference type="ARBA" id="ARBA00022723"/>
    </source>
</evidence>
<evidence type="ECO:0000256" key="9">
    <source>
        <dbReference type="ARBA" id="ARBA00022840"/>
    </source>
</evidence>
<evidence type="ECO:0000256" key="5">
    <source>
        <dbReference type="ARBA" id="ARBA00022705"/>
    </source>
</evidence>
<dbReference type="GO" id="GO:0009360">
    <property type="term" value="C:DNA polymerase III complex"/>
    <property type="evidence" value="ECO:0007669"/>
    <property type="project" value="InterPro"/>
</dbReference>
<keyword evidence="3" id="KW-0808">Transferase</keyword>
<keyword evidence="6" id="KW-0479">Metal-binding</keyword>
<dbReference type="EC" id="2.7.7.7" evidence="2"/>
<dbReference type="InterPro" id="IPR022754">
    <property type="entry name" value="DNA_pol_III_gamma-3"/>
</dbReference>
<comment type="similarity">
    <text evidence="1">Belongs to the DnaX/STICHEL family.</text>
</comment>
<dbReference type="SUPFAM" id="SSF52540">
    <property type="entry name" value="P-loop containing nucleoside triphosphate hydrolases"/>
    <property type="match status" value="1"/>
</dbReference>
<dbReference type="InterPro" id="IPR012763">
    <property type="entry name" value="DNA_pol_III_sug/sutau_N"/>
</dbReference>